<keyword evidence="11" id="KW-0812">Transmembrane</keyword>
<evidence type="ECO:0000259" key="12">
    <source>
        <dbReference type="PROSITE" id="PS51296"/>
    </source>
</evidence>
<dbReference type="Gene3D" id="2.102.10.10">
    <property type="entry name" value="Rieske [2Fe-2S] iron-sulphur domain"/>
    <property type="match status" value="1"/>
</dbReference>
<evidence type="ECO:0000256" key="11">
    <source>
        <dbReference type="SAM" id="Phobius"/>
    </source>
</evidence>
<keyword evidence="3" id="KW-0001">2Fe-2S</keyword>
<feature type="region of interest" description="Disordered" evidence="10">
    <location>
        <begin position="1"/>
        <end position="30"/>
    </location>
</feature>
<keyword evidence="11" id="KW-1133">Transmembrane helix</keyword>
<feature type="domain" description="Rieske" evidence="12">
    <location>
        <begin position="78"/>
        <end position="175"/>
    </location>
</feature>
<evidence type="ECO:0000256" key="10">
    <source>
        <dbReference type="SAM" id="MobiDB-lite"/>
    </source>
</evidence>
<evidence type="ECO:0000256" key="5">
    <source>
        <dbReference type="ARBA" id="ARBA00023004"/>
    </source>
</evidence>
<dbReference type="Pfam" id="PF00355">
    <property type="entry name" value="Rieske"/>
    <property type="match status" value="1"/>
</dbReference>
<accession>A0A936TD28</accession>
<dbReference type="SUPFAM" id="SSF50022">
    <property type="entry name" value="ISP domain"/>
    <property type="match status" value="1"/>
</dbReference>
<evidence type="ECO:0000256" key="4">
    <source>
        <dbReference type="ARBA" id="ARBA00022723"/>
    </source>
</evidence>
<dbReference type="Proteomes" id="UP000727993">
    <property type="component" value="Unassembled WGS sequence"/>
</dbReference>
<evidence type="ECO:0000256" key="6">
    <source>
        <dbReference type="ARBA" id="ARBA00023014"/>
    </source>
</evidence>
<organism evidence="13 14">
    <name type="scientific">Candidatus Neomicrothrix subdominans</name>
    <dbReference type="NCBI Taxonomy" id="2954438"/>
    <lineage>
        <taxon>Bacteria</taxon>
        <taxon>Bacillati</taxon>
        <taxon>Actinomycetota</taxon>
        <taxon>Acidimicrobiia</taxon>
        <taxon>Acidimicrobiales</taxon>
        <taxon>Microthrixaceae</taxon>
        <taxon>Candidatus Neomicrothrix</taxon>
    </lineage>
</organism>
<evidence type="ECO:0000313" key="14">
    <source>
        <dbReference type="Proteomes" id="UP000727993"/>
    </source>
</evidence>
<name>A0A936TD28_9ACTN</name>
<protein>
    <recommendedName>
        <fullName evidence="2">Cytochrome bc1 complex Rieske iron-sulfur subunit</fullName>
    </recommendedName>
    <alternativeName>
        <fullName evidence="8">Cytochrome bc1 reductase complex subunit QcrA</fullName>
    </alternativeName>
</protein>
<keyword evidence="4" id="KW-0479">Metal-binding</keyword>
<evidence type="ECO:0000313" key="13">
    <source>
        <dbReference type="EMBL" id="MBK9296893.1"/>
    </source>
</evidence>
<evidence type="ECO:0000256" key="2">
    <source>
        <dbReference type="ARBA" id="ARBA00015816"/>
    </source>
</evidence>
<sequence length="180" mass="19259">MSNEPQPEDGPGGASASGGQPGDPLWRDEFPLTSEGEDYVARRDFTRYLIAASGVFAAGAVGAGTWATMQRANTGEPRPIIKEADIPEDGEYLFKYPGDDDPAILVKLPNGDLRAFTQKCTHLGCVVYYKPEEATLYCPCHHGFFDPDSGAATAGPPDRPLAAIDVEVRGDTVWALGIET</sequence>
<dbReference type="InterPro" id="IPR036922">
    <property type="entry name" value="Rieske_2Fe-2S_sf"/>
</dbReference>
<dbReference type="CDD" id="cd03467">
    <property type="entry name" value="Rieske"/>
    <property type="match status" value="1"/>
</dbReference>
<gene>
    <name evidence="13" type="ORF">IPN02_08660</name>
</gene>
<comment type="cofactor">
    <cofactor evidence="9">
        <name>[2Fe-2S] cluster</name>
        <dbReference type="ChEBI" id="CHEBI:190135"/>
    </cofactor>
</comment>
<dbReference type="EMBL" id="JADJZA010000006">
    <property type="protein sequence ID" value="MBK9296893.1"/>
    <property type="molecule type" value="Genomic_DNA"/>
</dbReference>
<evidence type="ECO:0000256" key="1">
    <source>
        <dbReference type="ARBA" id="ARBA00002494"/>
    </source>
</evidence>
<feature type="transmembrane region" description="Helical" evidence="11">
    <location>
        <begin position="48"/>
        <end position="69"/>
    </location>
</feature>
<evidence type="ECO:0000256" key="8">
    <source>
        <dbReference type="ARBA" id="ARBA00029586"/>
    </source>
</evidence>
<keyword evidence="6" id="KW-0411">Iron-sulfur</keyword>
<dbReference type="PROSITE" id="PS51296">
    <property type="entry name" value="RIESKE"/>
    <property type="match status" value="1"/>
</dbReference>
<reference evidence="13 14" key="1">
    <citation type="submission" date="2020-10" db="EMBL/GenBank/DDBJ databases">
        <title>Connecting structure to function with the recovery of over 1000 high-quality activated sludge metagenome-assembled genomes encoding full-length rRNA genes using long-read sequencing.</title>
        <authorList>
            <person name="Singleton C.M."/>
            <person name="Petriglieri F."/>
            <person name="Kristensen J.M."/>
            <person name="Kirkegaard R.H."/>
            <person name="Michaelsen T.Y."/>
            <person name="Andersen M.H."/>
            <person name="Karst S.M."/>
            <person name="Dueholm M.S."/>
            <person name="Nielsen P.H."/>
            <person name="Albertsen M."/>
        </authorList>
    </citation>
    <scope>NUCLEOTIDE SEQUENCE [LARGE SCALE GENOMIC DNA]</scope>
    <source>
        <strain evidence="13">Lyne_18-Q3-R50-59_MAXAC.006</strain>
    </source>
</reference>
<evidence type="ECO:0000256" key="9">
    <source>
        <dbReference type="ARBA" id="ARBA00034078"/>
    </source>
</evidence>
<dbReference type="InterPro" id="IPR017941">
    <property type="entry name" value="Rieske_2Fe-2S"/>
</dbReference>
<dbReference type="GO" id="GO:0046872">
    <property type="term" value="F:metal ion binding"/>
    <property type="evidence" value="ECO:0007669"/>
    <property type="project" value="UniProtKB-KW"/>
</dbReference>
<dbReference type="GO" id="GO:0016705">
    <property type="term" value="F:oxidoreductase activity, acting on paired donors, with incorporation or reduction of molecular oxygen"/>
    <property type="evidence" value="ECO:0007669"/>
    <property type="project" value="UniProtKB-ARBA"/>
</dbReference>
<comment type="function">
    <text evidence="1">Iron-sulfur subunit of the cytochrome bc1 complex, an essential component of the respiratory electron transport chain required for ATP synthesis. The bc1 complex catalyzes the oxidation of menaquinol and the reduction of cytochrome c in the respiratory chain. The bc1 complex operates through a Q-cycle mechanism that couples electron transfer to generation of the proton gradient that drives ATP synthesis.</text>
</comment>
<keyword evidence="11" id="KW-0472">Membrane</keyword>
<dbReference type="InterPro" id="IPR005805">
    <property type="entry name" value="Rieske_Fe-S_prot_C"/>
</dbReference>
<evidence type="ECO:0000256" key="7">
    <source>
        <dbReference type="ARBA" id="ARBA00023157"/>
    </source>
</evidence>
<dbReference type="InterPro" id="IPR014349">
    <property type="entry name" value="Rieske_Fe-S_prot"/>
</dbReference>
<keyword evidence="7" id="KW-1015">Disulfide bond</keyword>
<proteinExistence type="predicted"/>
<dbReference type="GO" id="GO:0004497">
    <property type="term" value="F:monooxygenase activity"/>
    <property type="evidence" value="ECO:0007669"/>
    <property type="project" value="UniProtKB-ARBA"/>
</dbReference>
<dbReference type="AlphaFoldDB" id="A0A936TD28"/>
<dbReference type="PRINTS" id="PR00162">
    <property type="entry name" value="RIESKE"/>
</dbReference>
<evidence type="ECO:0000256" key="3">
    <source>
        <dbReference type="ARBA" id="ARBA00022714"/>
    </source>
</evidence>
<dbReference type="PANTHER" id="PTHR10134">
    <property type="entry name" value="CYTOCHROME B-C1 COMPLEX SUBUNIT RIESKE, MITOCHONDRIAL"/>
    <property type="match status" value="1"/>
</dbReference>
<feature type="compositionally biased region" description="Gly residues" evidence="10">
    <location>
        <begin position="10"/>
        <end position="21"/>
    </location>
</feature>
<keyword evidence="5" id="KW-0408">Iron</keyword>
<dbReference type="GO" id="GO:0051537">
    <property type="term" value="F:2 iron, 2 sulfur cluster binding"/>
    <property type="evidence" value="ECO:0007669"/>
    <property type="project" value="UniProtKB-KW"/>
</dbReference>
<comment type="caution">
    <text evidence="13">The sequence shown here is derived from an EMBL/GenBank/DDBJ whole genome shotgun (WGS) entry which is preliminary data.</text>
</comment>
<dbReference type="GO" id="GO:0016020">
    <property type="term" value="C:membrane"/>
    <property type="evidence" value="ECO:0007669"/>
    <property type="project" value="InterPro"/>
</dbReference>